<feature type="compositionally biased region" description="Polar residues" evidence="6">
    <location>
        <begin position="149"/>
        <end position="163"/>
    </location>
</feature>
<dbReference type="Proteomes" id="UP000095728">
    <property type="component" value="Unassembled WGS sequence"/>
</dbReference>
<feature type="compositionally biased region" description="Polar residues" evidence="6">
    <location>
        <begin position="218"/>
        <end position="232"/>
    </location>
</feature>
<reference evidence="9" key="1">
    <citation type="journal article" date="2016" name="Genome Announc.">
        <title>Genome sequences of three species of Hanseniaspora isolated from spontaneous wine fermentations.</title>
        <authorList>
            <person name="Sternes P.R."/>
            <person name="Lee D."/>
            <person name="Kutyna D.R."/>
            <person name="Borneman A.R."/>
        </authorList>
    </citation>
    <scope>NUCLEOTIDE SEQUENCE [LARGE SCALE GENOMIC DNA]</scope>
    <source>
        <strain evidence="9">AWRI3579</strain>
    </source>
</reference>
<keyword evidence="9" id="KW-1185">Reference proteome</keyword>
<accession>A0A1E5RPJ3</accession>
<dbReference type="GO" id="GO:0005096">
    <property type="term" value="F:GTPase activator activity"/>
    <property type="evidence" value="ECO:0007669"/>
    <property type="project" value="UniProtKB-KW"/>
</dbReference>
<evidence type="ECO:0000313" key="8">
    <source>
        <dbReference type="EMBL" id="OEJ88613.1"/>
    </source>
</evidence>
<dbReference type="InterPro" id="IPR001164">
    <property type="entry name" value="ArfGAP_dom"/>
</dbReference>
<dbReference type="GO" id="GO:0032012">
    <property type="term" value="P:regulation of ARF protein signal transduction"/>
    <property type="evidence" value="ECO:0007669"/>
    <property type="project" value="TreeGrafter"/>
</dbReference>
<dbReference type="Pfam" id="PF01412">
    <property type="entry name" value="ArfGap"/>
    <property type="match status" value="1"/>
</dbReference>
<sequence>MSEWKVDPDNRRRLLKLQKIGGNKKCVDCGEPNPQWASPKFGIFICLECAGIHRGLGVHISFVRSITMDQFKQEELVRMEKGGNDPFTEYMESHGIDLSLPPNLKYDNPIANDYKEKLTCVVEDREFVEPEHADFDPSTLVDPAKKVASDSSASINKNNTTTKIVGKSGDFIGNRRSMSPGPNTQKEKNQAYFHELGKKNADKPTDLPPSQGGKYQGFGSSPAPQAASRNTQNGATVTLDKLQSDPLGTLSKGWGMFANALSKTMEDVQQNVIKPQVDHYQKGELQEEAYRAAQQFGQKFHETSSYGIQALSNFTKNIQDQYGYQQDSTNGTIESHSSYGSLSGKGENEPLAANTSTNQEKKKEEESWDNF</sequence>
<evidence type="ECO:0000256" key="2">
    <source>
        <dbReference type="ARBA" id="ARBA00022723"/>
    </source>
</evidence>
<evidence type="ECO:0000256" key="4">
    <source>
        <dbReference type="ARBA" id="ARBA00022833"/>
    </source>
</evidence>
<comment type="caution">
    <text evidence="8">The sequence shown here is derived from an EMBL/GenBank/DDBJ whole genome shotgun (WGS) entry which is preliminary data.</text>
</comment>
<dbReference type="STRING" id="56408.A0A1E5RPJ3"/>
<dbReference type="PANTHER" id="PTHR46395">
    <property type="entry name" value="ADP-RIBOSYLATION FACTOR GTPASE-ACTIVATING PROTEIN 1"/>
    <property type="match status" value="1"/>
</dbReference>
<dbReference type="AlphaFoldDB" id="A0A1E5RPJ3"/>
<protein>
    <submittedName>
        <fullName evidence="8">ADP-ribosylation factor GTPase-activating protein GCS1</fullName>
    </submittedName>
</protein>
<feature type="region of interest" description="Disordered" evidence="6">
    <location>
        <begin position="322"/>
        <end position="371"/>
    </location>
</feature>
<dbReference type="GO" id="GO:0030100">
    <property type="term" value="P:regulation of endocytosis"/>
    <property type="evidence" value="ECO:0007669"/>
    <property type="project" value="TreeGrafter"/>
</dbReference>
<keyword evidence="3 5" id="KW-0863">Zinc-finger</keyword>
<keyword evidence="1" id="KW-0343">GTPase activation</keyword>
<evidence type="ECO:0000256" key="6">
    <source>
        <dbReference type="SAM" id="MobiDB-lite"/>
    </source>
</evidence>
<evidence type="ECO:0000256" key="5">
    <source>
        <dbReference type="PROSITE-ProRule" id="PRU00288"/>
    </source>
</evidence>
<dbReference type="CDD" id="cd08830">
    <property type="entry name" value="ArfGap_ArfGap1"/>
    <property type="match status" value="1"/>
</dbReference>
<dbReference type="SUPFAM" id="SSF57863">
    <property type="entry name" value="ArfGap/RecO-like zinc finger"/>
    <property type="match status" value="1"/>
</dbReference>
<dbReference type="FunFam" id="1.10.220.150:FF:000014">
    <property type="entry name" value="ADP-ribosylation factor GTPase-activating protein"/>
    <property type="match status" value="1"/>
</dbReference>
<evidence type="ECO:0000313" key="9">
    <source>
        <dbReference type="Proteomes" id="UP000095728"/>
    </source>
</evidence>
<dbReference type="Gene3D" id="1.10.220.150">
    <property type="entry name" value="Arf GTPase activating protein"/>
    <property type="match status" value="1"/>
</dbReference>
<dbReference type="InParanoid" id="A0A1E5RPJ3"/>
<feature type="domain" description="Arf-GAP" evidence="7">
    <location>
        <begin position="11"/>
        <end position="127"/>
    </location>
</feature>
<dbReference type="GO" id="GO:0008270">
    <property type="term" value="F:zinc ion binding"/>
    <property type="evidence" value="ECO:0007669"/>
    <property type="project" value="UniProtKB-KW"/>
</dbReference>
<dbReference type="SMART" id="SM00105">
    <property type="entry name" value="ArfGap"/>
    <property type="match status" value="1"/>
</dbReference>
<dbReference type="OrthoDB" id="983479at2759"/>
<dbReference type="InterPro" id="IPR037278">
    <property type="entry name" value="ARFGAP/RecO"/>
</dbReference>
<evidence type="ECO:0000259" key="7">
    <source>
        <dbReference type="PROSITE" id="PS50115"/>
    </source>
</evidence>
<keyword evidence="4" id="KW-0862">Zinc</keyword>
<feature type="compositionally biased region" description="Polar residues" evidence="6">
    <location>
        <begin position="322"/>
        <end position="341"/>
    </location>
</feature>
<dbReference type="EMBL" id="LPNM01000005">
    <property type="protein sequence ID" value="OEJ88613.1"/>
    <property type="molecule type" value="Genomic_DNA"/>
</dbReference>
<dbReference type="PRINTS" id="PR00405">
    <property type="entry name" value="REVINTRACTNG"/>
</dbReference>
<proteinExistence type="predicted"/>
<gene>
    <name evidence="8" type="ORF">AWRI3579_g614</name>
</gene>
<dbReference type="GO" id="GO:0000139">
    <property type="term" value="C:Golgi membrane"/>
    <property type="evidence" value="ECO:0007669"/>
    <property type="project" value="TreeGrafter"/>
</dbReference>
<name>A0A1E5RPJ3_9ASCO</name>
<dbReference type="PANTHER" id="PTHR46395:SF1">
    <property type="entry name" value="ADP-RIBOSYLATION FACTOR GTPASE-ACTIVATING PROTEIN 1"/>
    <property type="match status" value="1"/>
</dbReference>
<dbReference type="PROSITE" id="PS50115">
    <property type="entry name" value="ARFGAP"/>
    <property type="match status" value="1"/>
</dbReference>
<dbReference type="InterPro" id="IPR038508">
    <property type="entry name" value="ArfGAP_dom_sf"/>
</dbReference>
<feature type="region of interest" description="Disordered" evidence="6">
    <location>
        <begin position="199"/>
        <end position="232"/>
    </location>
</feature>
<feature type="region of interest" description="Disordered" evidence="6">
    <location>
        <begin position="148"/>
        <end position="186"/>
    </location>
</feature>
<evidence type="ECO:0000256" key="3">
    <source>
        <dbReference type="ARBA" id="ARBA00022771"/>
    </source>
</evidence>
<organism evidence="8 9">
    <name type="scientific">Hanseniaspora osmophila</name>
    <dbReference type="NCBI Taxonomy" id="56408"/>
    <lineage>
        <taxon>Eukaryota</taxon>
        <taxon>Fungi</taxon>
        <taxon>Dikarya</taxon>
        <taxon>Ascomycota</taxon>
        <taxon>Saccharomycotina</taxon>
        <taxon>Saccharomycetes</taxon>
        <taxon>Saccharomycodales</taxon>
        <taxon>Saccharomycodaceae</taxon>
        <taxon>Hanseniaspora</taxon>
    </lineage>
</organism>
<evidence type="ECO:0000256" key="1">
    <source>
        <dbReference type="ARBA" id="ARBA00022468"/>
    </source>
</evidence>
<keyword evidence="2" id="KW-0479">Metal-binding</keyword>
<dbReference type="FunCoup" id="A0A1E5RPJ3">
    <property type="interactions" value="729"/>
</dbReference>